<dbReference type="AlphaFoldDB" id="Q114K4"/>
<dbReference type="Gene3D" id="3.40.50.300">
    <property type="entry name" value="P-loop containing nucleotide triphosphate hydrolases"/>
    <property type="match status" value="1"/>
</dbReference>
<evidence type="ECO:0000313" key="1">
    <source>
        <dbReference type="EMBL" id="ABG51070.1"/>
    </source>
</evidence>
<proteinExistence type="predicted"/>
<organism evidence="1">
    <name type="scientific">Trichodesmium erythraeum (strain IMS101)</name>
    <dbReference type="NCBI Taxonomy" id="203124"/>
    <lineage>
        <taxon>Bacteria</taxon>
        <taxon>Bacillati</taxon>
        <taxon>Cyanobacteriota</taxon>
        <taxon>Cyanophyceae</taxon>
        <taxon>Oscillatoriophycideae</taxon>
        <taxon>Oscillatoriales</taxon>
        <taxon>Microcoleaceae</taxon>
        <taxon>Trichodesmium</taxon>
    </lineage>
</organism>
<dbReference type="HOGENOM" id="CLU_016607_2_0_3"/>
<dbReference type="KEGG" id="ter:Tery_1813"/>
<accession>Q114K4</accession>
<dbReference type="Pfam" id="PF14516">
    <property type="entry name" value="AAA_35"/>
    <property type="match status" value="1"/>
</dbReference>
<dbReference type="EMBL" id="CP000393">
    <property type="protein sequence ID" value="ABG51070.1"/>
    <property type="molecule type" value="Genomic_DNA"/>
</dbReference>
<name>Q114K4_TRIEI</name>
<dbReference type="InterPro" id="IPR027417">
    <property type="entry name" value="P-loop_NTPase"/>
</dbReference>
<gene>
    <name evidence="1" type="ordered locus">Tery_1813</name>
</gene>
<dbReference type="RefSeq" id="WP_011611445.1">
    <property type="nucleotide sequence ID" value="NC_008312.1"/>
</dbReference>
<dbReference type="STRING" id="203124.Tery_1813"/>
<dbReference type="eggNOG" id="COG1672">
    <property type="taxonomic scope" value="Bacteria"/>
</dbReference>
<protein>
    <submittedName>
        <fullName evidence="1">WD-repeat containing protein</fullName>
    </submittedName>
</protein>
<reference evidence="1" key="1">
    <citation type="submission" date="2006-06" db="EMBL/GenBank/DDBJ databases">
        <title>Complete sequence of Trichodesmium erythraeum IMS101.</title>
        <authorList>
            <consortium name="US DOE Joint Genome Institute"/>
            <person name="Copeland A."/>
            <person name="Lucas S."/>
            <person name="Lapidus A."/>
            <person name="Barry K."/>
            <person name="Detter J.C."/>
            <person name="Glavina del Rio T."/>
            <person name="Hammon N."/>
            <person name="Israni S."/>
            <person name="Dalin E."/>
            <person name="Tice H."/>
            <person name="Pitluck S."/>
            <person name="Kiss H."/>
            <person name="Munk A.C."/>
            <person name="Brettin T."/>
            <person name="Bruce D."/>
            <person name="Han C."/>
            <person name="Tapia R."/>
            <person name="Gilna P."/>
            <person name="Schmutz J."/>
            <person name="Larimer F."/>
            <person name="Land M."/>
            <person name="Hauser L."/>
            <person name="Kyrpides N."/>
            <person name="Kim E."/>
            <person name="Richardson P."/>
        </authorList>
    </citation>
    <scope>NUCLEOTIDE SEQUENCE [LARGE SCALE GENOMIC DNA]</scope>
    <source>
        <strain evidence="1">IMS101</strain>
    </source>
</reference>
<dbReference type="SUPFAM" id="SSF52540">
    <property type="entry name" value="P-loop containing nucleoside triphosphate hydrolases"/>
    <property type="match status" value="1"/>
</dbReference>
<sequence>MTENFYHIGGTIPFNKREVYISRKADEDLLKSLKNGRFSYVFNSRQMGKSSLIVNIKEKLKENKDILCIDYSLQEQPKDESNFYKALMRKIGHKCLETNIDKTLDIRNYIAIAQNREIGCNDLTEFFKKVLSSNKRIKIIIFVDEIDELFKFTWRDNFFDLIRGYSEYKIYSNRQEDRRLTFCLLGVATPSDLIKNYGNSLFSIQCKTIKLEGFKSHECSNLAAGLKNVAFEPELVIQWILDWTSGQPFLTQKVCELVAKSGLNFSLEKREKIKLDNLVQEKIIENGLSEEKDDPEHLRTIRNRLREEQQVHLLLNLYERILNEGSIESKDDYVYQKLTLSGLVVKKDGRLEVFNKIYKRIFNQDWIKEELNNLKG</sequence>
<dbReference type="OrthoDB" id="434800at2"/>